<name>A0A8X6WI28_TRICX</name>
<gene>
    <name evidence="1" type="ORF">TNCV_5046291</name>
</gene>
<dbReference type="EMBL" id="BMAU01021430">
    <property type="protein sequence ID" value="GFY35255.1"/>
    <property type="molecule type" value="Genomic_DNA"/>
</dbReference>
<dbReference type="AlphaFoldDB" id="A0A8X6WI28"/>
<evidence type="ECO:0000313" key="1">
    <source>
        <dbReference type="EMBL" id="GFY35255.1"/>
    </source>
</evidence>
<comment type="caution">
    <text evidence="1">The sequence shown here is derived from an EMBL/GenBank/DDBJ whole genome shotgun (WGS) entry which is preliminary data.</text>
</comment>
<evidence type="ECO:0000313" key="2">
    <source>
        <dbReference type="Proteomes" id="UP000887159"/>
    </source>
</evidence>
<reference evidence="1" key="1">
    <citation type="submission" date="2020-08" db="EMBL/GenBank/DDBJ databases">
        <title>Multicomponent nature underlies the extraordinary mechanical properties of spider dragline silk.</title>
        <authorList>
            <person name="Kono N."/>
            <person name="Nakamura H."/>
            <person name="Mori M."/>
            <person name="Yoshida Y."/>
            <person name="Ohtoshi R."/>
            <person name="Malay A.D."/>
            <person name="Moran D.A.P."/>
            <person name="Tomita M."/>
            <person name="Numata K."/>
            <person name="Arakawa K."/>
        </authorList>
    </citation>
    <scope>NUCLEOTIDE SEQUENCE</scope>
</reference>
<dbReference type="Proteomes" id="UP000887159">
    <property type="component" value="Unassembled WGS sequence"/>
</dbReference>
<dbReference type="InterPro" id="IPR036397">
    <property type="entry name" value="RNaseH_sf"/>
</dbReference>
<dbReference type="Gene3D" id="3.30.420.10">
    <property type="entry name" value="Ribonuclease H-like superfamily/Ribonuclease H"/>
    <property type="match status" value="1"/>
</dbReference>
<dbReference type="GO" id="GO:0003676">
    <property type="term" value="F:nucleic acid binding"/>
    <property type="evidence" value="ECO:0007669"/>
    <property type="project" value="InterPro"/>
</dbReference>
<proteinExistence type="predicted"/>
<accession>A0A8X6WI28</accession>
<keyword evidence="2" id="KW-1185">Reference proteome</keyword>
<sequence>MSNLSDVKRSTIGACLAGASVSRTANLVGVSRPTVSRVKVDYTNLVKHGGGSVMVWDAISSRRLGLLVVLGELITGDHCRSILADHLQPKIQILFPGERAVFQDDNAAIYTHLVILMSTLT</sequence>
<organism evidence="1 2">
    <name type="scientific">Trichonephila clavipes</name>
    <name type="common">Golden silk orbweaver</name>
    <name type="synonym">Nephila clavipes</name>
    <dbReference type="NCBI Taxonomy" id="2585209"/>
    <lineage>
        <taxon>Eukaryota</taxon>
        <taxon>Metazoa</taxon>
        <taxon>Ecdysozoa</taxon>
        <taxon>Arthropoda</taxon>
        <taxon>Chelicerata</taxon>
        <taxon>Arachnida</taxon>
        <taxon>Araneae</taxon>
        <taxon>Araneomorphae</taxon>
        <taxon>Entelegynae</taxon>
        <taxon>Araneoidea</taxon>
        <taxon>Nephilidae</taxon>
        <taxon>Trichonephila</taxon>
    </lineage>
</organism>
<protein>
    <submittedName>
        <fullName evidence="1">Uncharacterized protein</fullName>
    </submittedName>
</protein>